<organism evidence="1 2">
    <name type="scientific">Roseiterribacter gracilis</name>
    <dbReference type="NCBI Taxonomy" id="2812848"/>
    <lineage>
        <taxon>Bacteria</taxon>
        <taxon>Pseudomonadati</taxon>
        <taxon>Pseudomonadota</taxon>
        <taxon>Alphaproteobacteria</taxon>
        <taxon>Rhodospirillales</taxon>
        <taxon>Roseiterribacteraceae</taxon>
        <taxon>Roseiterribacter</taxon>
    </lineage>
</organism>
<dbReference type="EMBL" id="BOPV01000001">
    <property type="protein sequence ID" value="GIL41868.1"/>
    <property type="molecule type" value="Genomic_DNA"/>
</dbReference>
<evidence type="ECO:0008006" key="3">
    <source>
        <dbReference type="Google" id="ProtNLM"/>
    </source>
</evidence>
<sequence length="978" mass="108050">MTRASPHLVVLLLISFALGLSLLLVPRAGEMGLIEFRAARIERAQRTFQARWDSGERSSEVVSTLCKIAVERGDVDRAIEIMQIYVRDHGRDVEALRLLAKWQRQAQRLDDWLVTMRDISRLAPNPELDRQLLDEFQSRDMVVEARETLLRIVQRADATPNDFEDLARIEAAQGNLPAAAQTLGRLRQRDPAASRPFLTVLEVDMRIDAGDVDGAIALARAAMPRISAYGDALALVEPFDRIGRKAIADEMLDARAAKPDAPAGILALWAERAIEAKRTQVVIDRLGVQASGELAPPLLRALLRAGRFDEALSIAGKTELSDDLVEDLVRAALDRNALPLVQALLTKRGEGFQVDRPLLAGEVAFAEGRLDAARTWLARAAEAGPSPDIDNEFALIDLALRLGDRALAMPRLAAIAERAALPDGLVIELATLFDEAKRMPVALALFERVRRTRNDADAARAWSIIATWAGEGDAVRAWLDAQPVQQLHVEALAAIAGRALDSNQKALALTASEKLLLLRPDDASRSTRAAALLVSGRAAEALPLLDALPASRERDQLLRDALLSVAPRDAAAATRLAGLLQADLQDPARRDTAIAGLIDLKRWDLVLTQLDQLALRTDLPPEVQHRVAYALLEAGEGMRAAPLLRRLATIEGGSWYDAFADAMTKAGRVGELDKFEAERVAANDTRDADRRGLVARLLERGNKRSAETGLRRVASSTTDPNDVEQLFFVWGPRPTTEQLAFAEQAARRASGDVQAAWLERLNDAGAARRSVAAVTAPPRDRALDAYVQALAQIRDRATLRTELARAIGDARDPARLHRLLDVARQANELNLARRAADRWVALAPTDPRGQRELGMIAFEQEDWTNSRAALERWHATGGDFESEEFYAEILQRQRDTDGARPWYRKSLARIEAMTKPDYRARVVQAHLLHRLQRDDEADRLYRDLLAQRPDDKDLRADYLQMLLELGQLDRARAVAGPR</sequence>
<dbReference type="Proteomes" id="UP000681075">
    <property type="component" value="Unassembled WGS sequence"/>
</dbReference>
<accession>A0A8S8XD01</accession>
<gene>
    <name evidence="1" type="ORF">TMPK1_41050</name>
</gene>
<dbReference type="SUPFAM" id="SSF48452">
    <property type="entry name" value="TPR-like"/>
    <property type="match status" value="2"/>
</dbReference>
<name>A0A8S8XD01_9PROT</name>
<dbReference type="Gene3D" id="1.25.40.10">
    <property type="entry name" value="Tetratricopeptide repeat domain"/>
    <property type="match status" value="2"/>
</dbReference>
<protein>
    <recommendedName>
        <fullName evidence="3">Tetratricopeptide repeat protein</fullName>
    </recommendedName>
</protein>
<dbReference type="InterPro" id="IPR011990">
    <property type="entry name" value="TPR-like_helical_dom_sf"/>
</dbReference>
<reference evidence="1" key="1">
    <citation type="submission" date="2021-02" db="EMBL/GenBank/DDBJ databases">
        <title>Genome sequence of Rhodospirillales sp. strain TMPK1 isolated from soil.</title>
        <authorList>
            <person name="Nakai R."/>
            <person name="Kusada H."/>
            <person name="Tamaki H."/>
        </authorList>
    </citation>
    <scope>NUCLEOTIDE SEQUENCE</scope>
    <source>
        <strain evidence="1">TMPK1</strain>
    </source>
</reference>
<dbReference type="AlphaFoldDB" id="A0A8S8XD01"/>
<evidence type="ECO:0000313" key="2">
    <source>
        <dbReference type="Proteomes" id="UP000681075"/>
    </source>
</evidence>
<proteinExistence type="predicted"/>
<dbReference type="RefSeq" id="WP_420245544.1">
    <property type="nucleotide sequence ID" value="NZ_BOPV01000001.1"/>
</dbReference>
<comment type="caution">
    <text evidence="1">The sequence shown here is derived from an EMBL/GenBank/DDBJ whole genome shotgun (WGS) entry which is preliminary data.</text>
</comment>
<evidence type="ECO:0000313" key="1">
    <source>
        <dbReference type="EMBL" id="GIL41868.1"/>
    </source>
</evidence>
<keyword evidence="2" id="KW-1185">Reference proteome</keyword>